<name>A0ABW3TE55_9RHOB</name>
<dbReference type="PROSITE" id="PS50404">
    <property type="entry name" value="GST_NTER"/>
    <property type="match status" value="1"/>
</dbReference>
<dbReference type="InterPro" id="IPR036282">
    <property type="entry name" value="Glutathione-S-Trfase_C_sf"/>
</dbReference>
<dbReference type="Pfam" id="PF13410">
    <property type="entry name" value="GST_C_2"/>
    <property type="match status" value="1"/>
</dbReference>
<gene>
    <name evidence="2" type="ORF">ACFQ3C_08775</name>
</gene>
<proteinExistence type="predicted"/>
<feature type="domain" description="GST N-terminal" evidence="1">
    <location>
        <begin position="1"/>
        <end position="80"/>
    </location>
</feature>
<dbReference type="InterPro" id="IPR036249">
    <property type="entry name" value="Thioredoxin-like_sf"/>
</dbReference>
<dbReference type="Pfam" id="PF13409">
    <property type="entry name" value="GST_N_2"/>
    <property type="match status" value="1"/>
</dbReference>
<dbReference type="EMBL" id="JBHTKR010000003">
    <property type="protein sequence ID" value="MFD1194761.1"/>
    <property type="molecule type" value="Genomic_DNA"/>
</dbReference>
<comment type="caution">
    <text evidence="2">The sequence shown here is derived from an EMBL/GenBank/DDBJ whole genome shotgun (WGS) entry which is preliminary data.</text>
</comment>
<organism evidence="2 3">
    <name type="scientific">Seohaeicola saemankumensis</name>
    <dbReference type="NCBI Taxonomy" id="481181"/>
    <lineage>
        <taxon>Bacteria</taxon>
        <taxon>Pseudomonadati</taxon>
        <taxon>Pseudomonadota</taxon>
        <taxon>Alphaproteobacteria</taxon>
        <taxon>Rhodobacterales</taxon>
        <taxon>Roseobacteraceae</taxon>
        <taxon>Seohaeicola</taxon>
    </lineage>
</organism>
<dbReference type="RefSeq" id="WP_380790650.1">
    <property type="nucleotide sequence ID" value="NZ_JBHTKR010000003.1"/>
</dbReference>
<dbReference type="SUPFAM" id="SSF47616">
    <property type="entry name" value="GST C-terminal domain-like"/>
    <property type="match status" value="1"/>
</dbReference>
<evidence type="ECO:0000313" key="3">
    <source>
        <dbReference type="Proteomes" id="UP001597151"/>
    </source>
</evidence>
<keyword evidence="3" id="KW-1185">Reference proteome</keyword>
<accession>A0ABW3TE55</accession>
<dbReference type="SUPFAM" id="SSF52833">
    <property type="entry name" value="Thioredoxin-like"/>
    <property type="match status" value="1"/>
</dbReference>
<evidence type="ECO:0000259" key="1">
    <source>
        <dbReference type="PROSITE" id="PS50404"/>
    </source>
</evidence>
<dbReference type="Proteomes" id="UP001597151">
    <property type="component" value="Unassembled WGS sequence"/>
</dbReference>
<sequence>MILFTNLTSPFARLSRIAVIEKGLAEKVEVRVIDPWGGDPDFVGGNVHERVPALVTDDGTGISESAMVLHWLDQLAPEPPLFPRDGLAGMLRQAGVALGAIDVMAAIIITRKSAPDFDNLVIGQKRFRTINAAFDLLEAAPPRDMADSPDMAAIATATALDYAAFRFPDRDWLSHRPALAAWRARQAGRPSLDSTMPREA</sequence>
<reference evidence="3" key="1">
    <citation type="journal article" date="2019" name="Int. J. Syst. Evol. Microbiol.">
        <title>The Global Catalogue of Microorganisms (GCM) 10K type strain sequencing project: providing services to taxonomists for standard genome sequencing and annotation.</title>
        <authorList>
            <consortium name="The Broad Institute Genomics Platform"/>
            <consortium name="The Broad Institute Genome Sequencing Center for Infectious Disease"/>
            <person name="Wu L."/>
            <person name="Ma J."/>
        </authorList>
    </citation>
    <scope>NUCLEOTIDE SEQUENCE [LARGE SCALE GENOMIC DNA]</scope>
    <source>
        <strain evidence="3">CCUG 55328</strain>
    </source>
</reference>
<dbReference type="Gene3D" id="1.20.1050.10">
    <property type="match status" value="1"/>
</dbReference>
<protein>
    <submittedName>
        <fullName evidence="2">Glutathione S-transferase family protein</fullName>
    </submittedName>
</protein>
<evidence type="ECO:0000313" key="2">
    <source>
        <dbReference type="EMBL" id="MFD1194761.1"/>
    </source>
</evidence>
<dbReference type="InterPro" id="IPR004045">
    <property type="entry name" value="Glutathione_S-Trfase_N"/>
</dbReference>
<dbReference type="Gene3D" id="3.40.30.10">
    <property type="entry name" value="Glutaredoxin"/>
    <property type="match status" value="1"/>
</dbReference>